<dbReference type="GO" id="GO:0051287">
    <property type="term" value="F:NAD binding"/>
    <property type="evidence" value="ECO:0007669"/>
    <property type="project" value="UniProtKB-UniRule"/>
</dbReference>
<comment type="catalytic activity">
    <reaction evidence="6">
        <text>L-aspartate + NAD(+) + H2O = oxaloacetate + NH4(+) + NADH + H(+)</text>
        <dbReference type="Rhea" id="RHEA:11788"/>
        <dbReference type="ChEBI" id="CHEBI:15377"/>
        <dbReference type="ChEBI" id="CHEBI:15378"/>
        <dbReference type="ChEBI" id="CHEBI:16452"/>
        <dbReference type="ChEBI" id="CHEBI:28938"/>
        <dbReference type="ChEBI" id="CHEBI:29991"/>
        <dbReference type="ChEBI" id="CHEBI:57540"/>
        <dbReference type="ChEBI" id="CHEBI:57945"/>
        <dbReference type="EC" id="1.4.1.21"/>
    </reaction>
</comment>
<reference evidence="9 10" key="1">
    <citation type="submission" date="2019-03" db="EMBL/GenBank/DDBJ databases">
        <title>Genomic Encyclopedia of Type Strains, Phase IV (KMG-V): Genome sequencing to study the core and pangenomes of soil and plant-associated prokaryotes.</title>
        <authorList>
            <person name="Whitman W."/>
        </authorList>
    </citation>
    <scope>NUCLEOTIDE SEQUENCE [LARGE SCALE GENOMIC DNA]</scope>
    <source>
        <strain evidence="9 10">23C40</strain>
    </source>
</reference>
<comment type="similarity">
    <text evidence="1 6">Belongs to the L-aspartate dehydrogenase family.</text>
</comment>
<dbReference type="Gene3D" id="3.40.50.720">
    <property type="entry name" value="NAD(P)-binding Rossmann-like Domain"/>
    <property type="match status" value="1"/>
</dbReference>
<dbReference type="EMBL" id="SLVU01000028">
    <property type="protein sequence ID" value="TCN20336.1"/>
    <property type="molecule type" value="Genomic_DNA"/>
</dbReference>
<dbReference type="InterPro" id="IPR002811">
    <property type="entry name" value="Asp_DH"/>
</dbReference>
<dbReference type="HAMAP" id="MF_01265">
    <property type="entry name" value="NadX"/>
    <property type="match status" value="1"/>
</dbReference>
<proteinExistence type="inferred from homology"/>
<dbReference type="GO" id="GO:0009435">
    <property type="term" value="P:NAD+ biosynthetic process"/>
    <property type="evidence" value="ECO:0007669"/>
    <property type="project" value="UniProtKB-UniRule"/>
</dbReference>
<dbReference type="EC" id="1.4.1.21" evidence="6"/>
<dbReference type="Pfam" id="PF01958">
    <property type="entry name" value="Asp_DH_C"/>
    <property type="match status" value="1"/>
</dbReference>
<dbReference type="Proteomes" id="UP000295043">
    <property type="component" value="Unassembled WGS sequence"/>
</dbReference>
<evidence type="ECO:0000256" key="2">
    <source>
        <dbReference type="ARBA" id="ARBA00022642"/>
    </source>
</evidence>
<dbReference type="GO" id="GO:0050661">
    <property type="term" value="F:NADP binding"/>
    <property type="evidence" value="ECO:0007669"/>
    <property type="project" value="UniProtKB-UniRule"/>
</dbReference>
<dbReference type="PANTHER" id="PTHR31873">
    <property type="entry name" value="L-ASPARTATE DEHYDROGENASE-RELATED"/>
    <property type="match status" value="1"/>
</dbReference>
<comment type="miscellaneous">
    <text evidence="6">The iminoaspartate product is unstable in aqueous solution and can decompose to oxaloacetate and ammonia.</text>
</comment>
<dbReference type="AlphaFoldDB" id="A0A4R2B1W7"/>
<dbReference type="RefSeq" id="WP_132080791.1">
    <property type="nucleotide sequence ID" value="NZ_SLVU01000028.1"/>
</dbReference>
<evidence type="ECO:0000256" key="1">
    <source>
        <dbReference type="ARBA" id="ARBA00008331"/>
    </source>
</evidence>
<comment type="caution">
    <text evidence="9">The sequence shown here is derived from an EMBL/GenBank/DDBJ whole genome shotgun (WGS) entry which is preliminary data.</text>
</comment>
<evidence type="ECO:0000256" key="5">
    <source>
        <dbReference type="ARBA" id="ARBA00023027"/>
    </source>
</evidence>
<feature type="active site" evidence="6">
    <location>
        <position position="218"/>
    </location>
</feature>
<dbReference type="Gene3D" id="3.30.360.10">
    <property type="entry name" value="Dihydrodipicolinate Reductase, domain 2"/>
    <property type="match status" value="1"/>
</dbReference>
<feature type="binding site" evidence="6">
    <location>
        <position position="188"/>
    </location>
    <ligand>
        <name>NAD(+)</name>
        <dbReference type="ChEBI" id="CHEBI:57540"/>
    </ligand>
</feature>
<dbReference type="PANTHER" id="PTHR31873:SF6">
    <property type="entry name" value="ASPARTATE DEHYDROGENASE DOMAIN-CONTAINING PROTEIN"/>
    <property type="match status" value="1"/>
</dbReference>
<feature type="domain" description="Aspartate/homoserine dehydrogenase NAD-binding" evidence="8">
    <location>
        <begin position="7"/>
        <end position="117"/>
    </location>
</feature>
<sequence length="267" mass="28192">MKIGIAGIGAVGSSVARALDRGEIDGCALAAISARSSERAAEFNSGLTASVPNLSLEEMARECDMVLEALPPPMFDQVALPVLRAGKTLIVMSASQLLTRNDLVELARSSGARIVIPSGAMLGLDALKAVAVGNIHEVKIVTRKPPQSLRTASYIVRNAVNLDNLREAVCILQGTVSEVAREFPANVNVAAAVSLAGLGPERTKMEIWADPDLQFNTHTVSVQSDSSNFSMSIQNRPSEENAATGRITPQSVIALLRQLNAVLRIGT</sequence>
<evidence type="ECO:0000256" key="6">
    <source>
        <dbReference type="HAMAP-Rule" id="MF_01265"/>
    </source>
</evidence>
<accession>A0A4R2B1W7</accession>
<dbReference type="UniPathway" id="UPA00253">
    <property type="reaction ID" value="UER00456"/>
</dbReference>
<organism evidence="9 10">
    <name type="scientific">Sinorhizobium americanum</name>
    <dbReference type="NCBI Taxonomy" id="194963"/>
    <lineage>
        <taxon>Bacteria</taxon>
        <taxon>Pseudomonadati</taxon>
        <taxon>Pseudomonadota</taxon>
        <taxon>Alphaproteobacteria</taxon>
        <taxon>Hyphomicrobiales</taxon>
        <taxon>Rhizobiaceae</taxon>
        <taxon>Sinorhizobium/Ensifer group</taxon>
        <taxon>Sinorhizobium</taxon>
    </lineage>
</organism>
<dbReference type="GO" id="GO:0016639">
    <property type="term" value="F:oxidoreductase activity, acting on the CH-NH2 group of donors, NAD or NADP as acceptor"/>
    <property type="evidence" value="ECO:0007669"/>
    <property type="project" value="UniProtKB-UniRule"/>
</dbReference>
<dbReference type="GO" id="GO:0033735">
    <property type="term" value="F:aspartate dehydrogenase [NAD(P)+] activity"/>
    <property type="evidence" value="ECO:0007669"/>
    <property type="project" value="UniProtKB-EC"/>
</dbReference>
<comment type="catalytic activity">
    <reaction evidence="6">
        <text>L-aspartate + NADP(+) + H2O = oxaloacetate + NH4(+) + NADPH + H(+)</text>
        <dbReference type="Rhea" id="RHEA:11784"/>
        <dbReference type="ChEBI" id="CHEBI:15377"/>
        <dbReference type="ChEBI" id="CHEBI:15378"/>
        <dbReference type="ChEBI" id="CHEBI:16452"/>
        <dbReference type="ChEBI" id="CHEBI:28938"/>
        <dbReference type="ChEBI" id="CHEBI:29991"/>
        <dbReference type="ChEBI" id="CHEBI:57783"/>
        <dbReference type="ChEBI" id="CHEBI:58349"/>
        <dbReference type="EC" id="1.4.1.21"/>
    </reaction>
</comment>
<feature type="domain" description="Aspartate dehydrogenase" evidence="7">
    <location>
        <begin position="166"/>
        <end position="253"/>
    </location>
</feature>
<dbReference type="Pfam" id="PF03447">
    <property type="entry name" value="NAD_binding_3"/>
    <property type="match status" value="1"/>
</dbReference>
<evidence type="ECO:0000313" key="9">
    <source>
        <dbReference type="EMBL" id="TCN20336.1"/>
    </source>
</evidence>
<evidence type="ECO:0000256" key="3">
    <source>
        <dbReference type="ARBA" id="ARBA00022857"/>
    </source>
</evidence>
<evidence type="ECO:0000259" key="7">
    <source>
        <dbReference type="Pfam" id="PF01958"/>
    </source>
</evidence>
<dbReference type="InterPro" id="IPR036291">
    <property type="entry name" value="NAD(P)-bd_dom_sf"/>
</dbReference>
<gene>
    <name evidence="6" type="primary">nadX</name>
    <name evidence="9" type="ORF">EV184_12817</name>
</gene>
<dbReference type="PIRSF" id="PIRSF005227">
    <property type="entry name" value="Asp_dh_NAD_syn"/>
    <property type="match status" value="1"/>
</dbReference>
<keyword evidence="3 6" id="KW-0521">NADP</keyword>
<comment type="pathway">
    <text evidence="6">Cofactor biosynthesis; NAD(+) biosynthesis; iminoaspartate from L-aspartate (dehydrogenase route): step 1/1.</text>
</comment>
<dbReference type="InterPro" id="IPR011182">
    <property type="entry name" value="L-Asp_DH"/>
</dbReference>
<keyword evidence="4 6" id="KW-0560">Oxidoreductase</keyword>
<dbReference type="InterPro" id="IPR020626">
    <property type="entry name" value="Asp_DH_prok"/>
</dbReference>
<dbReference type="InterPro" id="IPR005106">
    <property type="entry name" value="Asp/hSer_DH_NAD-bd"/>
</dbReference>
<name>A0A4R2B1W7_9HYPH</name>
<evidence type="ECO:0000313" key="10">
    <source>
        <dbReference type="Proteomes" id="UP000295043"/>
    </source>
</evidence>
<feature type="binding site" evidence="6">
    <location>
        <position position="120"/>
    </location>
    <ligand>
        <name>NAD(+)</name>
        <dbReference type="ChEBI" id="CHEBI:57540"/>
    </ligand>
</feature>
<keyword evidence="2 6" id="KW-0662">Pyridine nucleotide biosynthesis</keyword>
<dbReference type="SUPFAM" id="SSF55347">
    <property type="entry name" value="Glyceraldehyde-3-phosphate dehydrogenase-like, C-terminal domain"/>
    <property type="match status" value="1"/>
</dbReference>
<dbReference type="SUPFAM" id="SSF51735">
    <property type="entry name" value="NAD(P)-binding Rossmann-fold domains"/>
    <property type="match status" value="1"/>
</dbReference>
<evidence type="ECO:0000259" key="8">
    <source>
        <dbReference type="Pfam" id="PF03447"/>
    </source>
</evidence>
<dbReference type="NCBIfam" id="NF009825">
    <property type="entry name" value="PRK13302.1"/>
    <property type="match status" value="1"/>
</dbReference>
<protein>
    <recommendedName>
        <fullName evidence="6">L-aspartate dehydrogenase</fullName>
        <ecNumber evidence="6">1.4.1.21</ecNumber>
    </recommendedName>
</protein>
<comment type="function">
    <text evidence="6">Specifically catalyzes the NAD or NADP-dependent dehydrogenation of L-aspartate to iminoaspartate.</text>
</comment>
<evidence type="ECO:0000256" key="4">
    <source>
        <dbReference type="ARBA" id="ARBA00023002"/>
    </source>
</evidence>
<keyword evidence="5 6" id="KW-0520">NAD</keyword>